<reference evidence="3 4" key="1">
    <citation type="journal article" date="2019" name="Sci. Rep.">
        <title>Sulfobacillus thermotolerans: new insights into resistance and metabolic capacities of acidophilic chemolithotrophs.</title>
        <authorList>
            <person name="Panyushkina A.E."/>
            <person name="Babenko V.V."/>
            <person name="Nikitina A.S."/>
            <person name="Selezneva O.V."/>
            <person name="Tsaplina I.A."/>
            <person name="Letarova M.A."/>
            <person name="Kostryukova E.S."/>
            <person name="Letarov A.V."/>
        </authorList>
    </citation>
    <scope>NUCLEOTIDE SEQUENCE [LARGE SCALE GENOMIC DNA]</scope>
    <source>
        <strain evidence="3 4">Kr1</strain>
    </source>
</reference>
<evidence type="ECO:0000313" key="4">
    <source>
        <dbReference type="Proteomes" id="UP000325292"/>
    </source>
</evidence>
<feature type="region of interest" description="Disordered" evidence="2">
    <location>
        <begin position="1"/>
        <end position="25"/>
    </location>
</feature>
<sequence length="333" mass="36971">MPLFRRPPKPPIGRTSEASLPSVTYESQSLADVEADQEALAAGDLPRKAKERLNKTVHKQLPWMSTYSAPDFYLTEHLQLEPVAQVSGACYFHASTDSQGHIFLDSNMDASNLVRAYYRAKDDALTRLSMEATAVGAHAVLNARYRFHREGTIVSFTILGTAVRFAHVKPPSHPLISPLSGEETYKLLRQGWLPVGMALGYHWHCMPVGFSTKYGIGQSWYNQEFTSVSRKLMDSRSLALRKMRQDATQHHGVDGLVGVKVDYTVEETEIIFSRGSLYDSGVTIDGTFYPYEENGQVEVPAYNTEFFATGASVVRLAHGAVSGQDIENYLALS</sequence>
<evidence type="ECO:0008006" key="5">
    <source>
        <dbReference type="Google" id="ProtNLM"/>
    </source>
</evidence>
<dbReference type="InterPro" id="IPR002765">
    <property type="entry name" value="UPF0145_YbjQ-like"/>
</dbReference>
<evidence type="ECO:0000256" key="1">
    <source>
        <dbReference type="ARBA" id="ARBA00010751"/>
    </source>
</evidence>
<evidence type="ECO:0000313" key="3">
    <source>
        <dbReference type="EMBL" id="AUW94590.1"/>
    </source>
</evidence>
<comment type="similarity">
    <text evidence="1">Belongs to the UPF0145 family.</text>
</comment>
<dbReference type="SUPFAM" id="SSF117782">
    <property type="entry name" value="YbjQ-like"/>
    <property type="match status" value="1"/>
</dbReference>
<dbReference type="InterPro" id="IPR035439">
    <property type="entry name" value="UPF0145_dom_sf"/>
</dbReference>
<dbReference type="EMBL" id="CP019454">
    <property type="protein sequence ID" value="AUW94590.1"/>
    <property type="molecule type" value="Genomic_DNA"/>
</dbReference>
<dbReference type="Gene3D" id="3.30.110.70">
    <property type="entry name" value="Hypothetical protein apc22750. Chain B"/>
    <property type="match status" value="1"/>
</dbReference>
<dbReference type="Proteomes" id="UP000325292">
    <property type="component" value="Chromosome"/>
</dbReference>
<feature type="compositionally biased region" description="Polar residues" evidence="2">
    <location>
        <begin position="16"/>
        <end position="25"/>
    </location>
</feature>
<name>A0ABM6RTA4_9FIRM</name>
<protein>
    <recommendedName>
        <fullName evidence="5">Heavy metal-binding domain-containing protein</fullName>
    </recommendedName>
</protein>
<gene>
    <name evidence="3" type="ORF">BXT84_12070</name>
</gene>
<organism evidence="3 4">
    <name type="scientific">Sulfobacillus thermotolerans</name>
    <dbReference type="NCBI Taxonomy" id="338644"/>
    <lineage>
        <taxon>Bacteria</taxon>
        <taxon>Bacillati</taxon>
        <taxon>Bacillota</taxon>
        <taxon>Clostridia</taxon>
        <taxon>Eubacteriales</taxon>
        <taxon>Clostridiales Family XVII. Incertae Sedis</taxon>
        <taxon>Sulfobacillus</taxon>
    </lineage>
</organism>
<evidence type="ECO:0000256" key="2">
    <source>
        <dbReference type="SAM" id="MobiDB-lite"/>
    </source>
</evidence>
<proteinExistence type="inferred from homology"/>
<keyword evidence="4" id="KW-1185">Reference proteome</keyword>
<accession>A0ABM6RTA4</accession>
<dbReference type="Pfam" id="PF01906">
    <property type="entry name" value="YbjQ_1"/>
    <property type="match status" value="1"/>
</dbReference>